<evidence type="ECO:0000256" key="1">
    <source>
        <dbReference type="SAM" id="MobiDB-lite"/>
    </source>
</evidence>
<dbReference type="Proteomes" id="UP001166093">
    <property type="component" value="Unassembled WGS sequence"/>
</dbReference>
<reference evidence="2" key="1">
    <citation type="journal article" date="2021" name="Cell">
        <title>Tracing the genetic footprints of vertebrate landing in non-teleost ray-finned fishes.</title>
        <authorList>
            <person name="Bi X."/>
            <person name="Wang K."/>
            <person name="Yang L."/>
            <person name="Pan H."/>
            <person name="Jiang H."/>
            <person name="Wei Q."/>
            <person name="Fang M."/>
            <person name="Yu H."/>
            <person name="Zhu C."/>
            <person name="Cai Y."/>
            <person name="He Y."/>
            <person name="Gan X."/>
            <person name="Zeng H."/>
            <person name="Yu D."/>
            <person name="Zhu Y."/>
            <person name="Jiang H."/>
            <person name="Qiu Q."/>
            <person name="Yang H."/>
            <person name="Zhang Y.E."/>
            <person name="Wang W."/>
            <person name="Zhu M."/>
            <person name="He S."/>
            <person name="Zhang G."/>
        </authorList>
    </citation>
    <scope>NUCLEOTIDE SEQUENCE</scope>
    <source>
        <strain evidence="2">Pddl_001</strain>
    </source>
</reference>
<sequence>MTKHKLYQNPLPFVYVADPSNDRNTPTSGSQNLPEMRTMPSDSRLHPLSESNYPPELHKSLQHGDKRTRESRGNREHSRLPNEHHTWNGHGNYNSLSNRRHRSPERRRTQEPEKKVTENPVLNNHRSPEKRHSGAGNADDTWDGGQERRRARSPERRREDSSLPRRRRSLDRHEDTRRSPERKRNYSPERTRAKSTDRRRERSPERRRDRSPEKRYTDDKFWQQIKEGNTVQSSSSRGSRQPPEPKRRPYRENHNDLSI</sequence>
<accession>A0ABS2XQK1</accession>
<name>A0ABS2XQK1_POLSP</name>
<keyword evidence="3" id="KW-1185">Reference proteome</keyword>
<evidence type="ECO:0000313" key="2">
    <source>
        <dbReference type="EMBL" id="MBN3276169.1"/>
    </source>
</evidence>
<feature type="compositionally biased region" description="Polar residues" evidence="1">
    <location>
        <begin position="22"/>
        <end position="33"/>
    </location>
</feature>
<feature type="compositionally biased region" description="Basic and acidic residues" evidence="1">
    <location>
        <begin position="145"/>
        <end position="163"/>
    </location>
</feature>
<feature type="non-terminal residue" evidence="2">
    <location>
        <position position="1"/>
    </location>
</feature>
<feature type="compositionally biased region" description="Basic and acidic residues" evidence="1">
    <location>
        <begin position="56"/>
        <end position="86"/>
    </location>
</feature>
<feature type="compositionally biased region" description="Basic and acidic residues" evidence="1">
    <location>
        <begin position="106"/>
        <end position="117"/>
    </location>
</feature>
<organism evidence="2 3">
    <name type="scientific">Polyodon spathula</name>
    <name type="common">North American paddlefish</name>
    <name type="synonym">Squalus spathula</name>
    <dbReference type="NCBI Taxonomy" id="7913"/>
    <lineage>
        <taxon>Eukaryota</taxon>
        <taxon>Metazoa</taxon>
        <taxon>Chordata</taxon>
        <taxon>Craniata</taxon>
        <taxon>Vertebrata</taxon>
        <taxon>Euteleostomi</taxon>
        <taxon>Actinopterygii</taxon>
        <taxon>Chondrostei</taxon>
        <taxon>Acipenseriformes</taxon>
        <taxon>Polyodontidae</taxon>
        <taxon>Polyodon</taxon>
    </lineage>
</organism>
<feature type="non-terminal residue" evidence="2">
    <location>
        <position position="259"/>
    </location>
</feature>
<feature type="region of interest" description="Disordered" evidence="1">
    <location>
        <begin position="1"/>
        <end position="259"/>
    </location>
</feature>
<dbReference type="EMBL" id="JAAWVQ010057380">
    <property type="protein sequence ID" value="MBN3276169.1"/>
    <property type="molecule type" value="Genomic_DNA"/>
</dbReference>
<feature type="compositionally biased region" description="Low complexity" evidence="1">
    <location>
        <begin position="232"/>
        <end position="241"/>
    </location>
</feature>
<evidence type="ECO:0000313" key="3">
    <source>
        <dbReference type="Proteomes" id="UP001166093"/>
    </source>
</evidence>
<gene>
    <name evidence="2" type="primary">Magi1_1</name>
    <name evidence="2" type="ORF">GTO93_0016114</name>
</gene>
<proteinExistence type="predicted"/>
<comment type="caution">
    <text evidence="2">The sequence shown here is derived from an EMBL/GenBank/DDBJ whole genome shotgun (WGS) entry which is preliminary data.</text>
</comment>
<protein>
    <submittedName>
        <fullName evidence="2">MAGI1 protein</fullName>
    </submittedName>
</protein>
<feature type="compositionally biased region" description="Basic and acidic residues" evidence="1">
    <location>
        <begin position="243"/>
        <end position="259"/>
    </location>
</feature>
<feature type="compositionally biased region" description="Basic and acidic residues" evidence="1">
    <location>
        <begin position="171"/>
        <end position="221"/>
    </location>
</feature>